<protein>
    <submittedName>
        <fullName evidence="1">Restriction endonuclease</fullName>
    </submittedName>
</protein>
<keyword evidence="2" id="KW-1185">Reference proteome</keyword>
<comment type="caution">
    <text evidence="1">The sequence shown here is derived from an EMBL/GenBank/DDBJ whole genome shotgun (WGS) entry which is preliminary data.</text>
</comment>
<proteinExistence type="predicted"/>
<sequence>MLHLATENSTLTYGPSASPADLVLPEAVFLALKAFALRDDAEPVLRYSVQRGRASLRMGPYVGLLQAAGSVGIEVLPKIASDFSPESIAAARLALLRMLLSVPELKLLPMPEARLGQLARFPLPDALAALFLQRAAKVLHRGLQTDYQNLETEQPFVRGKLRLQDNPLALATHPERLPVTFAERTRDHAPNRVLKSCLQTLRFGSHARLVRQYLFFLEEVPTSFDWQQDLRLARHQNRTFRDYAWLWPWAEWLLGGRAPAVGGGHNILPGLLFPTQFLFENYIARSLRKYLPAEYEVSIQESPHYLLYNARGEPAHRLRPDVVVRRGNDIWILDTKWKLVQENGSKIASLAQSDLYQLYAYGQRYAAGSGRVSLALVYPKTNDFAAVPAPLSYEPHLPLHLLPADLSVSAATMVDQLWKSWMI</sequence>
<dbReference type="InterPro" id="IPR019292">
    <property type="entry name" value="McrC"/>
</dbReference>
<keyword evidence="1" id="KW-0540">Nuclease</keyword>
<accession>A0A8J3D8S6</accession>
<keyword evidence="1" id="KW-0378">Hydrolase</keyword>
<dbReference type="EMBL" id="BMXF01000002">
    <property type="protein sequence ID" value="GHB69567.1"/>
    <property type="molecule type" value="Genomic_DNA"/>
</dbReference>
<dbReference type="PANTHER" id="PTHR38733">
    <property type="entry name" value="PROTEIN MCRC"/>
    <property type="match status" value="1"/>
</dbReference>
<dbReference type="PANTHER" id="PTHR38733:SF1">
    <property type="entry name" value="TYPE IV METHYL-DIRECTED RESTRICTION ENZYME ECOKMCRBC"/>
    <property type="match status" value="1"/>
</dbReference>
<dbReference type="RefSeq" id="WP_189564675.1">
    <property type="nucleotide sequence ID" value="NZ_BMXF01000002.1"/>
</dbReference>
<dbReference type="GO" id="GO:0004519">
    <property type="term" value="F:endonuclease activity"/>
    <property type="evidence" value="ECO:0007669"/>
    <property type="project" value="UniProtKB-KW"/>
</dbReference>
<dbReference type="Proteomes" id="UP000598271">
    <property type="component" value="Unassembled WGS sequence"/>
</dbReference>
<dbReference type="Pfam" id="PF10117">
    <property type="entry name" value="McrBC"/>
    <property type="match status" value="1"/>
</dbReference>
<organism evidence="1 2">
    <name type="scientific">Persicitalea jodogahamensis</name>
    <dbReference type="NCBI Taxonomy" id="402147"/>
    <lineage>
        <taxon>Bacteria</taxon>
        <taxon>Pseudomonadati</taxon>
        <taxon>Bacteroidota</taxon>
        <taxon>Cytophagia</taxon>
        <taxon>Cytophagales</taxon>
        <taxon>Spirosomataceae</taxon>
        <taxon>Persicitalea</taxon>
    </lineage>
</organism>
<evidence type="ECO:0000313" key="2">
    <source>
        <dbReference type="Proteomes" id="UP000598271"/>
    </source>
</evidence>
<evidence type="ECO:0000313" key="1">
    <source>
        <dbReference type="EMBL" id="GHB69567.1"/>
    </source>
</evidence>
<name>A0A8J3D8S6_9BACT</name>
<reference evidence="1 2" key="1">
    <citation type="journal article" date="2014" name="Int. J. Syst. Evol. Microbiol.">
        <title>Complete genome sequence of Corynebacterium casei LMG S-19264T (=DSM 44701T), isolated from a smear-ripened cheese.</title>
        <authorList>
            <consortium name="US DOE Joint Genome Institute (JGI-PGF)"/>
            <person name="Walter F."/>
            <person name="Albersmeier A."/>
            <person name="Kalinowski J."/>
            <person name="Ruckert C."/>
        </authorList>
    </citation>
    <scope>NUCLEOTIDE SEQUENCE [LARGE SCALE GENOMIC DNA]</scope>
    <source>
        <strain evidence="1 2">KCTC 12866</strain>
    </source>
</reference>
<keyword evidence="1" id="KW-0255">Endonuclease</keyword>
<gene>
    <name evidence="1" type="ORF">GCM10007390_23960</name>
</gene>
<dbReference type="AlphaFoldDB" id="A0A8J3D8S6"/>